<dbReference type="InterPro" id="IPR011467">
    <property type="entry name" value="DUF1573"/>
</dbReference>
<dbReference type="InterPro" id="IPR034073">
    <property type="entry name" value="Subtilisin_DY-like_dom"/>
</dbReference>
<organism evidence="13 14">
    <name type="scientific">Nitrosospira multiformis</name>
    <dbReference type="NCBI Taxonomy" id="1231"/>
    <lineage>
        <taxon>Bacteria</taxon>
        <taxon>Pseudomonadati</taxon>
        <taxon>Pseudomonadota</taxon>
        <taxon>Betaproteobacteria</taxon>
        <taxon>Nitrosomonadales</taxon>
        <taxon>Nitrosomonadaceae</taxon>
        <taxon>Nitrosospira</taxon>
    </lineage>
</organism>
<evidence type="ECO:0000256" key="3">
    <source>
        <dbReference type="ARBA" id="ARBA00011073"/>
    </source>
</evidence>
<evidence type="ECO:0000313" key="14">
    <source>
        <dbReference type="Proteomes" id="UP000183471"/>
    </source>
</evidence>
<dbReference type="NCBIfam" id="NF012200">
    <property type="entry name" value="choice_anch_D"/>
    <property type="match status" value="2"/>
</dbReference>
<sequence>METGKVYPPRYSGFIVIRIAQEAAPASESIKSLRSFAAECKLHGIEKLLDLYEIKETRPVIRALPPKKIFELEKQAAQTELPPLHSLTSYWKLDVRHSPEKSEEIIKRFSALNEVDVAYRELEATDPAVNPADDPYNANQNYQDAAPVGIDARWAWTQPNGEGNGVGFVDLEQGWFLNHEDFSSKSPTLLYGDNHDGVDGYVGNHGTAVLGEVIADDNTVGVVGIAPSVLSVNVTSHWDTASSSSGHVADAIAGALPTLQIGDVLLLEIQKGLLPTETDDADFDAIRLAVALGIVVVEAGGNGSFDLDSYTDGGGNFVLNRGSADFRESGAIVVGAALSPLPHNRANFSNFGSRVDCYAWGENVVTAGYGDLDNGGGDNDKTYTAGFNGTSSASPIISGAALIVQGMNKANNGYSLSPLEMRALLSDPATGTAQGGGVPGNIGVMPDLRSIIETILPRLVTVIADSGDFGEVCIGAFQDMVLSLSNSGGNMLAVTNITSSSAEFLVPSVLSYPITIEAGNAIEVPIRLQPNSPGPKAETITVFSNDPNSPKSVEISGAVGAPRLVAIIANAGNFGNACIGSFVDEMVTLSNSGHCTLTITSITSSSAEFLAPNVLAYPIAIAAGGSLQVPIRFEPNSFGPRAAMITIKSDNPAGAKTVAVSGNAPSGKLVVTGSTCIGGVKACCLGERTISICNVGDCKLYVTSVAFKRKSKHWKLINNPFPATLVPGSCLSVLIRYKATEKCPRCCELVIMSDDPEIPVKTLDVMAYTIWSDCECSDCRKGCCEKHHDGSCIAQGIDACCDDESHGHEDDDDDES</sequence>
<dbReference type="InterPro" id="IPR000209">
    <property type="entry name" value="Peptidase_S8/S53_dom"/>
</dbReference>
<evidence type="ECO:0000256" key="8">
    <source>
        <dbReference type="ARBA" id="ARBA00023069"/>
    </source>
</evidence>
<feature type="domain" description="Peptidase S8/S53" evidence="11">
    <location>
        <begin position="200"/>
        <end position="436"/>
    </location>
</feature>
<dbReference type="GO" id="GO:0008233">
    <property type="term" value="F:peptidase activity"/>
    <property type="evidence" value="ECO:0007669"/>
    <property type="project" value="UniProtKB-KW"/>
</dbReference>
<dbReference type="PRINTS" id="PR00723">
    <property type="entry name" value="SUBTILISIN"/>
</dbReference>
<dbReference type="InterPro" id="IPR053879">
    <property type="entry name" value="HYDIN_VesB_CFA65-like_Ig"/>
</dbReference>
<evidence type="ECO:0000259" key="11">
    <source>
        <dbReference type="Pfam" id="PF00082"/>
    </source>
</evidence>
<evidence type="ECO:0000256" key="5">
    <source>
        <dbReference type="ARBA" id="ARBA00022670"/>
    </source>
</evidence>
<evidence type="ECO:0000256" key="9">
    <source>
        <dbReference type="ARBA" id="ARBA00023273"/>
    </source>
</evidence>
<keyword evidence="8" id="KW-0969">Cilium</keyword>
<proteinExistence type="inferred from homology"/>
<evidence type="ECO:0000256" key="1">
    <source>
        <dbReference type="ARBA" id="ARBA00004138"/>
    </source>
</evidence>
<comment type="subcellular location">
    <subcellularLocation>
        <location evidence="1">Cell projection</location>
        <location evidence="1">Cilium</location>
    </subcellularLocation>
    <subcellularLocation>
        <location evidence="2">Cytoplasm</location>
    </subcellularLocation>
</comment>
<dbReference type="Gene3D" id="2.60.40.10">
    <property type="entry name" value="Immunoglobulins"/>
    <property type="match status" value="2"/>
</dbReference>
<evidence type="ECO:0000256" key="7">
    <source>
        <dbReference type="ARBA" id="ARBA00022825"/>
    </source>
</evidence>
<reference evidence="13 14" key="1">
    <citation type="submission" date="2016-10" db="EMBL/GenBank/DDBJ databases">
        <authorList>
            <person name="Varghese N."/>
            <person name="Submissions S."/>
        </authorList>
    </citation>
    <scope>NUCLEOTIDE SEQUENCE [LARGE SCALE GENOMIC DNA]</scope>
    <source>
        <strain evidence="13 14">Nl1</strain>
    </source>
</reference>
<dbReference type="Pfam" id="PF07610">
    <property type="entry name" value="DUF1573"/>
    <property type="match status" value="1"/>
</dbReference>
<name>A0ABY0TEG5_9PROT</name>
<dbReference type="SUPFAM" id="SSF52743">
    <property type="entry name" value="Subtilisin-like"/>
    <property type="match status" value="1"/>
</dbReference>
<comment type="similarity">
    <text evidence="3 10">Belongs to the peptidase S8 family.</text>
</comment>
<accession>A0ABY0TEG5</accession>
<evidence type="ECO:0000259" key="12">
    <source>
        <dbReference type="Pfam" id="PF22544"/>
    </source>
</evidence>
<evidence type="ECO:0000256" key="2">
    <source>
        <dbReference type="ARBA" id="ARBA00004496"/>
    </source>
</evidence>
<evidence type="ECO:0000313" key="13">
    <source>
        <dbReference type="EMBL" id="SDQ70644.1"/>
    </source>
</evidence>
<evidence type="ECO:0000256" key="10">
    <source>
        <dbReference type="PROSITE-ProRule" id="PRU01240"/>
    </source>
</evidence>
<dbReference type="EMBL" id="FNKY01000001">
    <property type="protein sequence ID" value="SDQ70644.1"/>
    <property type="molecule type" value="Genomic_DNA"/>
</dbReference>
<evidence type="ECO:0000256" key="4">
    <source>
        <dbReference type="ARBA" id="ARBA00022490"/>
    </source>
</evidence>
<comment type="caution">
    <text evidence="13">The sequence shown here is derived from an EMBL/GenBank/DDBJ whole genome shotgun (WGS) entry which is preliminary data.</text>
</comment>
<dbReference type="Pfam" id="PF00082">
    <property type="entry name" value="Peptidase_S8"/>
    <property type="match status" value="1"/>
</dbReference>
<keyword evidence="7" id="KW-0720">Serine protease</keyword>
<feature type="domain" description="HYDIN/VesB/CFA65-like Ig-like" evidence="12">
    <location>
        <begin position="573"/>
        <end position="660"/>
    </location>
</feature>
<dbReference type="InterPro" id="IPR036852">
    <property type="entry name" value="Peptidase_S8/S53_dom_sf"/>
</dbReference>
<gene>
    <name evidence="13" type="ORF">SAMN05216402_1948</name>
</gene>
<dbReference type="PROSITE" id="PS00138">
    <property type="entry name" value="SUBTILASE_SER"/>
    <property type="match status" value="1"/>
</dbReference>
<dbReference type="InterPro" id="IPR015500">
    <property type="entry name" value="Peptidase_S8_subtilisin-rel"/>
</dbReference>
<protein>
    <submittedName>
        <fullName evidence="13">Serine protease, subtilisin family</fullName>
    </submittedName>
</protein>
<dbReference type="InterPro" id="IPR013783">
    <property type="entry name" value="Ig-like_fold"/>
</dbReference>
<dbReference type="GO" id="GO:0006508">
    <property type="term" value="P:proteolysis"/>
    <property type="evidence" value="ECO:0007669"/>
    <property type="project" value="UniProtKB-KW"/>
</dbReference>
<keyword evidence="9" id="KW-0966">Cell projection</keyword>
<keyword evidence="5 13" id="KW-0645">Protease</keyword>
<dbReference type="InterPro" id="IPR050131">
    <property type="entry name" value="Peptidase_S8_subtilisin-like"/>
</dbReference>
<dbReference type="InterPro" id="IPR023828">
    <property type="entry name" value="Peptidase_S8_Ser-AS"/>
</dbReference>
<dbReference type="PROSITE" id="PS51892">
    <property type="entry name" value="SUBTILASE"/>
    <property type="match status" value="1"/>
</dbReference>
<keyword evidence="14" id="KW-1185">Reference proteome</keyword>
<dbReference type="CDD" id="cd04843">
    <property type="entry name" value="Peptidases_S8_11"/>
    <property type="match status" value="1"/>
</dbReference>
<keyword evidence="4" id="KW-0963">Cytoplasm</keyword>
<dbReference type="Pfam" id="PF22544">
    <property type="entry name" value="HYDIN_VesB_CFA65-like_Ig"/>
    <property type="match status" value="1"/>
</dbReference>
<dbReference type="RefSeq" id="WP_074632120.1">
    <property type="nucleotide sequence ID" value="NZ_FNKY01000001.1"/>
</dbReference>
<dbReference type="Gene3D" id="3.40.50.200">
    <property type="entry name" value="Peptidase S8/S53 domain"/>
    <property type="match status" value="1"/>
</dbReference>
<dbReference type="PANTHER" id="PTHR43806">
    <property type="entry name" value="PEPTIDASE S8"/>
    <property type="match status" value="1"/>
</dbReference>
<keyword evidence="6" id="KW-0378">Hydrolase</keyword>
<comment type="caution">
    <text evidence="10">Lacks conserved residue(s) required for the propagation of feature annotation.</text>
</comment>
<evidence type="ECO:0000256" key="6">
    <source>
        <dbReference type="ARBA" id="ARBA00022801"/>
    </source>
</evidence>
<dbReference type="PANTHER" id="PTHR43806:SF11">
    <property type="entry name" value="CEREVISIN-RELATED"/>
    <property type="match status" value="1"/>
</dbReference>
<dbReference type="Proteomes" id="UP000183471">
    <property type="component" value="Unassembled WGS sequence"/>
</dbReference>